<sequence length="153" mass="17583">MRKRIFALAVLVVLVVLGAIYLFSSGHSEIQTYTDQDHGFCVDLMKDQFMIETTSNDEGAEISFLDKNIQSKYPEWTGTVFTIFVYDRDVVEENPFDVLDGPTYLGESDRFYYGVYFPTDVNYPPEEPEAAEHYEELSEFARDRAAQSFSILP</sequence>
<dbReference type="EMBL" id="JACOPN010000001">
    <property type="protein sequence ID" value="MBC5716242.1"/>
    <property type="molecule type" value="Genomic_DNA"/>
</dbReference>
<dbReference type="Proteomes" id="UP000602260">
    <property type="component" value="Unassembled WGS sequence"/>
</dbReference>
<gene>
    <name evidence="1" type="ORF">H8S55_02710</name>
</gene>
<protein>
    <submittedName>
        <fullName evidence="1">Uncharacterized protein</fullName>
    </submittedName>
</protein>
<reference evidence="1" key="1">
    <citation type="submission" date="2020-08" db="EMBL/GenBank/DDBJ databases">
        <title>Genome public.</title>
        <authorList>
            <person name="Liu C."/>
            <person name="Sun Q."/>
        </authorList>
    </citation>
    <scope>NUCLEOTIDE SEQUENCE</scope>
    <source>
        <strain evidence="1">BX5</strain>
    </source>
</reference>
<dbReference type="RefSeq" id="WP_186877702.1">
    <property type="nucleotide sequence ID" value="NZ_JACOPN010000001.1"/>
</dbReference>
<evidence type="ECO:0000313" key="1">
    <source>
        <dbReference type="EMBL" id="MBC5716242.1"/>
    </source>
</evidence>
<dbReference type="AlphaFoldDB" id="A0A8J6J337"/>
<organism evidence="1 2">
    <name type="scientific">Flintibacter faecis</name>
    <dbReference type="NCBI Taxonomy" id="2763047"/>
    <lineage>
        <taxon>Bacteria</taxon>
        <taxon>Bacillati</taxon>
        <taxon>Bacillota</taxon>
        <taxon>Clostridia</taxon>
        <taxon>Eubacteriales</taxon>
        <taxon>Flintibacter</taxon>
    </lineage>
</organism>
<comment type="caution">
    <text evidence="1">The sequence shown here is derived from an EMBL/GenBank/DDBJ whole genome shotgun (WGS) entry which is preliminary data.</text>
</comment>
<accession>A0A8J6J337</accession>
<evidence type="ECO:0000313" key="2">
    <source>
        <dbReference type="Proteomes" id="UP000602260"/>
    </source>
</evidence>
<name>A0A8J6J337_9FIRM</name>
<proteinExistence type="predicted"/>
<keyword evidence="2" id="KW-1185">Reference proteome</keyword>